<accession>A0A6I4YJS0</accession>
<feature type="transmembrane region" description="Helical" evidence="6">
    <location>
        <begin position="248"/>
        <end position="269"/>
    </location>
</feature>
<dbReference type="InterPro" id="IPR011701">
    <property type="entry name" value="MFS"/>
</dbReference>
<reference evidence="8 9" key="1">
    <citation type="submission" date="2019-11" db="EMBL/GenBank/DDBJ databases">
        <title>Genome sequence of Deinococcus xianganensis Y35, AI-2 producing algicidal bacterium, isolated from lake water.</title>
        <authorList>
            <person name="Li Y."/>
        </authorList>
    </citation>
    <scope>NUCLEOTIDE SEQUENCE [LARGE SCALE GENOMIC DNA]</scope>
    <source>
        <strain evidence="8 9">Y35</strain>
    </source>
</reference>
<dbReference type="EMBL" id="WVHK01000126">
    <property type="protein sequence ID" value="MXV21742.1"/>
    <property type="molecule type" value="Genomic_DNA"/>
</dbReference>
<gene>
    <name evidence="8" type="ORF">GLX28_19155</name>
</gene>
<evidence type="ECO:0000256" key="4">
    <source>
        <dbReference type="ARBA" id="ARBA00022989"/>
    </source>
</evidence>
<dbReference type="GO" id="GO:0005886">
    <property type="term" value="C:plasma membrane"/>
    <property type="evidence" value="ECO:0007669"/>
    <property type="project" value="UniProtKB-SubCell"/>
</dbReference>
<feature type="transmembrane region" description="Helical" evidence="6">
    <location>
        <begin position="276"/>
        <end position="293"/>
    </location>
</feature>
<dbReference type="SUPFAM" id="SSF103473">
    <property type="entry name" value="MFS general substrate transporter"/>
    <property type="match status" value="1"/>
</dbReference>
<keyword evidence="2" id="KW-1003">Cell membrane</keyword>
<dbReference type="Proteomes" id="UP000430519">
    <property type="component" value="Unassembled WGS sequence"/>
</dbReference>
<feature type="transmembrane region" description="Helical" evidence="6">
    <location>
        <begin position="160"/>
        <end position="180"/>
    </location>
</feature>
<evidence type="ECO:0000313" key="9">
    <source>
        <dbReference type="Proteomes" id="UP000430519"/>
    </source>
</evidence>
<dbReference type="PANTHER" id="PTHR23513">
    <property type="entry name" value="INTEGRAL MEMBRANE EFFLUX PROTEIN-RELATED"/>
    <property type="match status" value="1"/>
</dbReference>
<dbReference type="Gene3D" id="1.20.1250.20">
    <property type="entry name" value="MFS general substrate transporter like domains"/>
    <property type="match status" value="1"/>
</dbReference>
<organism evidence="8 9">
    <name type="scientific">Deinococcus xianganensis</name>
    <dbReference type="NCBI Taxonomy" id="1507289"/>
    <lineage>
        <taxon>Bacteria</taxon>
        <taxon>Thermotogati</taxon>
        <taxon>Deinococcota</taxon>
        <taxon>Deinococci</taxon>
        <taxon>Deinococcales</taxon>
        <taxon>Deinococcaceae</taxon>
        <taxon>Deinococcus</taxon>
    </lineage>
</organism>
<evidence type="ECO:0000256" key="3">
    <source>
        <dbReference type="ARBA" id="ARBA00022692"/>
    </source>
</evidence>
<keyword evidence="5 6" id="KW-0472">Membrane</keyword>
<dbReference type="RefSeq" id="WP_160982189.1">
    <property type="nucleotide sequence ID" value="NZ_WVHK01000126.1"/>
</dbReference>
<feature type="transmembrane region" description="Helical" evidence="6">
    <location>
        <begin position="365"/>
        <end position="386"/>
    </location>
</feature>
<evidence type="ECO:0000259" key="7">
    <source>
        <dbReference type="PROSITE" id="PS50850"/>
    </source>
</evidence>
<keyword evidence="9" id="KW-1185">Reference proteome</keyword>
<keyword evidence="4 6" id="KW-1133">Transmembrane helix</keyword>
<dbReference type="AlphaFoldDB" id="A0A6I4YJS0"/>
<feature type="transmembrane region" description="Helical" evidence="6">
    <location>
        <begin position="131"/>
        <end position="154"/>
    </location>
</feature>
<dbReference type="PROSITE" id="PS50850">
    <property type="entry name" value="MFS"/>
    <property type="match status" value="1"/>
</dbReference>
<comment type="subcellular location">
    <subcellularLocation>
        <location evidence="1">Cell membrane</location>
        <topology evidence="1">Multi-pass membrane protein</topology>
    </subcellularLocation>
</comment>
<name>A0A6I4YJS0_9DEIO</name>
<feature type="transmembrane region" description="Helical" evidence="6">
    <location>
        <begin position="95"/>
        <end position="119"/>
    </location>
</feature>
<evidence type="ECO:0000256" key="6">
    <source>
        <dbReference type="SAM" id="Phobius"/>
    </source>
</evidence>
<dbReference type="InterPro" id="IPR020846">
    <property type="entry name" value="MFS_dom"/>
</dbReference>
<feature type="transmembrane region" description="Helical" evidence="6">
    <location>
        <begin position="339"/>
        <end position="359"/>
    </location>
</feature>
<evidence type="ECO:0000256" key="1">
    <source>
        <dbReference type="ARBA" id="ARBA00004651"/>
    </source>
</evidence>
<sequence length="397" mass="43524">MKYFYYFLLGNFASSLGDAMRKIIIVLYLLKTTGSSGVAIATVTALESIPYFILAPLAGTVFDLYNRKYILIFSSLSRAIFSLLLAYALVNNHVLMIYVLILLSSCAEVFGDAATAVVIQHTLPKEKYSWANGVYTTAMQTSFVIGPAIGAILFKYSFAYFALIMDALSFLISIVFLFLIKPSLKHPESVEADNIIKSAASGLKYIFNNSSVYLICVITILLYATVGLNSNSMIFFVRDILKLDPANIAWLSTANGLMQILAGGMIIVFSKSVKSSQLLLISSIIMLIGSIITPFSPSIYVLVFSVLLFSFGNSPFNIARSTVMQSTVPSEFMGRVQSFLGMFGTLIALLSAYLSGFFVDSHLTRYPLILSSILSALVFGLVIVYNKKHSNRLEAKA</sequence>
<protein>
    <submittedName>
        <fullName evidence="8">MFS transporter</fullName>
    </submittedName>
</protein>
<dbReference type="PANTHER" id="PTHR23513:SF6">
    <property type="entry name" value="MAJOR FACILITATOR SUPERFAMILY ASSOCIATED DOMAIN-CONTAINING PROTEIN"/>
    <property type="match status" value="1"/>
</dbReference>
<dbReference type="InterPro" id="IPR022324">
    <property type="entry name" value="Bacilysin_exporter_BacE_put"/>
</dbReference>
<dbReference type="InterPro" id="IPR036259">
    <property type="entry name" value="MFS_trans_sf"/>
</dbReference>
<feature type="transmembrane region" description="Helical" evidence="6">
    <location>
        <begin position="299"/>
        <end position="318"/>
    </location>
</feature>
<comment type="caution">
    <text evidence="8">The sequence shown here is derived from an EMBL/GenBank/DDBJ whole genome shotgun (WGS) entry which is preliminary data.</text>
</comment>
<dbReference type="CDD" id="cd06173">
    <property type="entry name" value="MFS_MefA_like"/>
    <property type="match status" value="1"/>
</dbReference>
<feature type="transmembrane region" description="Helical" evidence="6">
    <location>
        <begin position="36"/>
        <end position="57"/>
    </location>
</feature>
<feature type="transmembrane region" description="Helical" evidence="6">
    <location>
        <begin position="69"/>
        <end position="89"/>
    </location>
</feature>
<evidence type="ECO:0000313" key="8">
    <source>
        <dbReference type="EMBL" id="MXV21742.1"/>
    </source>
</evidence>
<dbReference type="GO" id="GO:0022857">
    <property type="term" value="F:transmembrane transporter activity"/>
    <property type="evidence" value="ECO:0007669"/>
    <property type="project" value="InterPro"/>
</dbReference>
<keyword evidence="3 6" id="KW-0812">Transmembrane</keyword>
<feature type="transmembrane region" description="Helical" evidence="6">
    <location>
        <begin position="212"/>
        <end position="236"/>
    </location>
</feature>
<dbReference type="PRINTS" id="PR01988">
    <property type="entry name" value="EXPORTERBACE"/>
</dbReference>
<proteinExistence type="predicted"/>
<evidence type="ECO:0000256" key="5">
    <source>
        <dbReference type="ARBA" id="ARBA00023136"/>
    </source>
</evidence>
<dbReference type="Pfam" id="PF07690">
    <property type="entry name" value="MFS_1"/>
    <property type="match status" value="1"/>
</dbReference>
<evidence type="ECO:0000256" key="2">
    <source>
        <dbReference type="ARBA" id="ARBA00022475"/>
    </source>
</evidence>
<feature type="domain" description="Major facilitator superfamily (MFS) profile" evidence="7">
    <location>
        <begin position="3"/>
        <end position="388"/>
    </location>
</feature>